<keyword evidence="1" id="KW-0067">ATP-binding</keyword>
<protein>
    <submittedName>
        <fullName evidence="1">ATP-dependent DNA helicase</fullName>
    </submittedName>
</protein>
<dbReference type="AlphaFoldDB" id="A0A8X6GEL0"/>
<dbReference type="OrthoDB" id="6427101at2759"/>
<dbReference type="GO" id="GO:0005657">
    <property type="term" value="C:replication fork"/>
    <property type="evidence" value="ECO:0007669"/>
    <property type="project" value="TreeGrafter"/>
</dbReference>
<dbReference type="EMBL" id="BMAO01015235">
    <property type="protein sequence ID" value="GFR00365.1"/>
    <property type="molecule type" value="Genomic_DNA"/>
</dbReference>
<comment type="caution">
    <text evidence="1">The sequence shown here is derived from an EMBL/GenBank/DDBJ whole genome shotgun (WGS) entry which is preliminary data.</text>
</comment>
<dbReference type="PANTHER" id="PTHR23274:SF48">
    <property type="entry name" value="ATP-DEPENDENT DNA HELICASE"/>
    <property type="match status" value="1"/>
</dbReference>
<dbReference type="GO" id="GO:0006260">
    <property type="term" value="P:DNA replication"/>
    <property type="evidence" value="ECO:0007669"/>
    <property type="project" value="TreeGrafter"/>
</dbReference>
<keyword evidence="1" id="KW-0378">Hydrolase</keyword>
<accession>A0A8X6GEL0</accession>
<dbReference type="InterPro" id="IPR027417">
    <property type="entry name" value="P-loop_NTPase"/>
</dbReference>
<gene>
    <name evidence="1" type="ORF">TNCT_201041</name>
</gene>
<dbReference type="GO" id="GO:0004386">
    <property type="term" value="F:helicase activity"/>
    <property type="evidence" value="ECO:0007669"/>
    <property type="project" value="UniProtKB-KW"/>
</dbReference>
<dbReference type="PROSITE" id="PS51257">
    <property type="entry name" value="PROKAR_LIPOPROTEIN"/>
    <property type="match status" value="1"/>
</dbReference>
<organism evidence="1 2">
    <name type="scientific">Trichonephila clavata</name>
    <name type="common">Joro spider</name>
    <name type="synonym">Nephila clavata</name>
    <dbReference type="NCBI Taxonomy" id="2740835"/>
    <lineage>
        <taxon>Eukaryota</taxon>
        <taxon>Metazoa</taxon>
        <taxon>Ecdysozoa</taxon>
        <taxon>Arthropoda</taxon>
        <taxon>Chelicerata</taxon>
        <taxon>Arachnida</taxon>
        <taxon>Araneae</taxon>
        <taxon>Araneomorphae</taxon>
        <taxon>Entelegynae</taxon>
        <taxon>Araneoidea</taxon>
        <taxon>Nephilidae</taxon>
        <taxon>Trichonephila</taxon>
    </lineage>
</organism>
<evidence type="ECO:0000313" key="1">
    <source>
        <dbReference type="EMBL" id="GFR00365.1"/>
    </source>
</evidence>
<keyword evidence="1" id="KW-0547">Nucleotide-binding</keyword>
<keyword evidence="1" id="KW-0347">Helicase</keyword>
<keyword evidence="2" id="KW-1185">Reference proteome</keyword>
<proteinExistence type="predicted"/>
<reference evidence="1" key="1">
    <citation type="submission" date="2020-07" db="EMBL/GenBank/DDBJ databases">
        <title>Multicomponent nature underlies the extraordinary mechanical properties of spider dragline silk.</title>
        <authorList>
            <person name="Kono N."/>
            <person name="Nakamura H."/>
            <person name="Mori M."/>
            <person name="Yoshida Y."/>
            <person name="Ohtoshi R."/>
            <person name="Malay A.D."/>
            <person name="Moran D.A.P."/>
            <person name="Tomita M."/>
            <person name="Numata K."/>
            <person name="Arakawa K."/>
        </authorList>
    </citation>
    <scope>NUCLEOTIDE SEQUENCE</scope>
</reference>
<dbReference type="Proteomes" id="UP000887116">
    <property type="component" value="Unassembled WGS sequence"/>
</dbReference>
<evidence type="ECO:0000313" key="2">
    <source>
        <dbReference type="Proteomes" id="UP000887116"/>
    </source>
</evidence>
<name>A0A8X6GEL0_TRICU</name>
<dbReference type="PANTHER" id="PTHR23274">
    <property type="entry name" value="DNA HELICASE-RELATED"/>
    <property type="match status" value="1"/>
</dbReference>
<sequence length="146" mass="16147">MLIRNIDAPRMCNGTRLIVKKLMQHVIQAIVLTGCAKGEDVLIARIQGCLNCIPSDNTIQFKRIQFPLKLCFAMTINKSQGQSLGIAGIDLQTPMLFSWAVVCGLLQSGQRGKSFCTHSKWNCQKCCLSLCLKIVPFALYPFIAGK</sequence>
<dbReference type="SUPFAM" id="SSF52540">
    <property type="entry name" value="P-loop containing nucleoside triphosphate hydrolases"/>
    <property type="match status" value="1"/>
</dbReference>